<dbReference type="GO" id="GO:0034728">
    <property type="term" value="P:nucleosome organization"/>
    <property type="evidence" value="ECO:0007669"/>
    <property type="project" value="TreeGrafter"/>
</dbReference>
<dbReference type="SUPFAM" id="SSF158832">
    <property type="entry name" value="Tex N-terminal region-like"/>
    <property type="match status" value="1"/>
</dbReference>
<dbReference type="Gene3D" id="1.10.10.650">
    <property type="entry name" value="RuvA domain 2-like"/>
    <property type="match status" value="1"/>
</dbReference>
<evidence type="ECO:0000313" key="6">
    <source>
        <dbReference type="Proteomes" id="UP000002320"/>
    </source>
</evidence>
<feature type="region of interest" description="Disordered" evidence="1">
    <location>
        <begin position="38"/>
        <end position="70"/>
    </location>
</feature>
<feature type="domain" description="Helix-turn-helix DNA-binding" evidence="2">
    <location>
        <begin position="121"/>
        <end position="221"/>
    </location>
</feature>
<reference evidence="4" key="1">
    <citation type="submission" date="2007-03" db="EMBL/GenBank/DDBJ databases">
        <title>Annotation of Culex pipiens quinquefasciatus.</title>
        <authorList>
            <consortium name="The Broad Institute Genome Sequencing Platform"/>
            <person name="Atkinson P.W."/>
            <person name="Hemingway J."/>
            <person name="Christensen B.M."/>
            <person name="Higgs S."/>
            <person name="Kodira C."/>
            <person name="Hannick L."/>
            <person name="Megy K."/>
            <person name="O'Leary S."/>
            <person name="Pearson M."/>
            <person name="Haas B.J."/>
            <person name="Mauceli E."/>
            <person name="Wortman J.R."/>
            <person name="Lee N.H."/>
            <person name="Guigo R."/>
            <person name="Stanke M."/>
            <person name="Alvarado L."/>
            <person name="Amedeo P."/>
            <person name="Antoine C.H."/>
            <person name="Arensburger P."/>
            <person name="Bidwell S.L."/>
            <person name="Crawford M."/>
            <person name="Camaro F."/>
            <person name="Devon K."/>
            <person name="Engels R."/>
            <person name="Hammond M."/>
            <person name="Howarth C."/>
            <person name="Koehrsen M."/>
            <person name="Lawson D."/>
            <person name="Montgomery P."/>
            <person name="Nene V."/>
            <person name="Nusbaum C."/>
            <person name="Puiu D."/>
            <person name="Romero-Severson J."/>
            <person name="Severson D.W."/>
            <person name="Shumway M."/>
            <person name="Sisk P."/>
            <person name="Stolte C."/>
            <person name="Zeng Q."/>
            <person name="Eisenstadt E."/>
            <person name="Fraser-Liggett C."/>
            <person name="Strausberg R."/>
            <person name="Galagan J."/>
            <person name="Birren B."/>
            <person name="Collins F.H."/>
        </authorList>
    </citation>
    <scope>NUCLEOTIDE SEQUENCE [LARGE SCALE GENOMIC DNA]</scope>
    <source>
        <strain evidence="4">JHB</strain>
    </source>
</reference>
<name>B0XGS9_CULQU</name>
<dbReference type="EMBL" id="DS233061">
    <property type="protein sequence ID" value="EDS27802.1"/>
    <property type="molecule type" value="Genomic_DNA"/>
</dbReference>
<dbReference type="STRING" id="7176.B0XGS9"/>
<dbReference type="VEuPathDB" id="VectorBase:CPIJ018646"/>
<dbReference type="InParanoid" id="B0XGS9"/>
<dbReference type="FunFam" id="1.10.3500.10:FF:000006">
    <property type="entry name" value="Transcription elongation factor spt6"/>
    <property type="match status" value="1"/>
</dbReference>
<dbReference type="KEGG" id="cqu:CpipJ_CPIJ018646"/>
<organism>
    <name type="scientific">Culex quinquefasciatus</name>
    <name type="common">Southern house mosquito</name>
    <name type="synonym">Culex pungens</name>
    <dbReference type="NCBI Taxonomy" id="7176"/>
    <lineage>
        <taxon>Eukaryota</taxon>
        <taxon>Metazoa</taxon>
        <taxon>Ecdysozoa</taxon>
        <taxon>Arthropoda</taxon>
        <taxon>Hexapoda</taxon>
        <taxon>Insecta</taxon>
        <taxon>Pterygota</taxon>
        <taxon>Neoptera</taxon>
        <taxon>Endopterygota</taxon>
        <taxon>Diptera</taxon>
        <taxon>Nematocera</taxon>
        <taxon>Culicoidea</taxon>
        <taxon>Culicidae</taxon>
        <taxon>Culicinae</taxon>
        <taxon>Culicini</taxon>
        <taxon>Culex</taxon>
        <taxon>Culex</taxon>
    </lineage>
</organism>
<dbReference type="PANTHER" id="PTHR10145">
    <property type="entry name" value="TRANSCRIPTION ELONGATION FACTOR SPT6"/>
    <property type="match status" value="1"/>
</dbReference>
<dbReference type="EnsemblMetazoa" id="CPIJ018646-RA">
    <property type="protein sequence ID" value="CPIJ018646-PA"/>
    <property type="gene ID" value="CPIJ018646"/>
</dbReference>
<gene>
    <name evidence="5" type="primary">6052619</name>
    <name evidence="4" type="ORF">CpipJ_CPIJ018646</name>
</gene>
<accession>B0XGS9</accession>
<dbReference type="AlphaFoldDB" id="B0XGS9"/>
<dbReference type="eggNOG" id="KOG1856">
    <property type="taxonomic scope" value="Eukaryota"/>
</dbReference>
<dbReference type="HOGENOM" id="CLU_022989_0_0_1"/>
<evidence type="ECO:0000313" key="4">
    <source>
        <dbReference type="EMBL" id="EDS27802.1"/>
    </source>
</evidence>
<sequence>MTHNIPKLIHIAQSIAIGSLQEGQDIFGVDFDYEEFEKYDDDEYEDESEVDEYEDEPNEERSKKPKKQTRKKTSKKTIFDIFEPSELKRGHFTDLDNEIRKADVPERMQLRDVPITQVSESSTELDEEAEWIYKHAFCKPPISSQESYSRKSHSAVAKIKQALDFIRNQHLEVPFIAFYRKEYVQPDLNINDLWKVYKFDAKWCQLNVRKTNLHKLFENMRNCQLDNIMENPDAPIPDDIRVLKDDDFERLKAAQTPEELKDVHNHFLLYYVHLIPVMQEQNRKKESERLRQEKIDARRKALEASEDGVDGLTMDNLEIEEEPYTEESVKLNVDSGPYAMCRKAGLSGLAKRFGLTPEQYAENVRDSYQRHEVEQEPNDPTDVAKEYLNKRFVNVEDVLYAAKFMVARQLAKEPLLRKCVREIYYERAKVSVRPTKKGMKEIDENHPCYSMKYVKDKPVRDLAGDQYLKLQIAQEDKLLSIYVSEQIEGTSSADLIDEMKTLYQKDEFSKNVQEWNKLRSECVELAFTKMILPDLRRELQSILLEESKDAILKVCCRKMYNWIKVAPYKPDIW</sequence>
<protein>
    <submittedName>
        <fullName evidence="4 5">Transcription elongation factor spt6</fullName>
    </submittedName>
</protein>
<dbReference type="InterPro" id="IPR023323">
    <property type="entry name" value="Tex-like_dom_sf"/>
</dbReference>
<evidence type="ECO:0000256" key="1">
    <source>
        <dbReference type="SAM" id="MobiDB-lite"/>
    </source>
</evidence>
<dbReference type="InterPro" id="IPR055179">
    <property type="entry name" value="Tex-like_central_region"/>
</dbReference>
<dbReference type="GO" id="GO:0042393">
    <property type="term" value="F:histone binding"/>
    <property type="evidence" value="ECO:0007669"/>
    <property type="project" value="TreeGrafter"/>
</dbReference>
<feature type="compositionally biased region" description="Acidic residues" evidence="1">
    <location>
        <begin position="38"/>
        <end position="58"/>
    </location>
</feature>
<dbReference type="PANTHER" id="PTHR10145:SF6">
    <property type="entry name" value="TRANSCRIPTION ELONGATION FACTOR SPT6"/>
    <property type="match status" value="1"/>
</dbReference>
<dbReference type="GO" id="GO:0008023">
    <property type="term" value="C:transcription elongation factor complex"/>
    <property type="evidence" value="ECO:0007669"/>
    <property type="project" value="TreeGrafter"/>
</dbReference>
<dbReference type="Proteomes" id="UP000002320">
    <property type="component" value="Unassembled WGS sequence"/>
</dbReference>
<dbReference type="Pfam" id="PF22706">
    <property type="entry name" value="Tex_central_region"/>
    <property type="match status" value="1"/>
</dbReference>
<dbReference type="GO" id="GO:0031491">
    <property type="term" value="F:nucleosome binding"/>
    <property type="evidence" value="ECO:0007669"/>
    <property type="project" value="TreeGrafter"/>
</dbReference>
<dbReference type="InterPro" id="IPR023319">
    <property type="entry name" value="Tex-like_HTH_dom_sf"/>
</dbReference>
<dbReference type="InterPro" id="IPR028088">
    <property type="entry name" value="Spt6_HTH_DNA-bd_dom"/>
</dbReference>
<dbReference type="Gene3D" id="1.10.3500.10">
    <property type="entry name" value="Tex N-terminal region-like"/>
    <property type="match status" value="1"/>
</dbReference>
<dbReference type="InterPro" id="IPR017072">
    <property type="entry name" value="TF_Spt6"/>
</dbReference>
<dbReference type="GO" id="GO:0003677">
    <property type="term" value="F:DNA binding"/>
    <property type="evidence" value="ECO:0007669"/>
    <property type="project" value="InterPro"/>
</dbReference>
<keyword evidence="4" id="KW-0648">Protein biosynthesis</keyword>
<evidence type="ECO:0000259" key="3">
    <source>
        <dbReference type="Pfam" id="PF22706"/>
    </source>
</evidence>
<keyword evidence="6" id="KW-1185">Reference proteome</keyword>
<evidence type="ECO:0000259" key="2">
    <source>
        <dbReference type="Pfam" id="PF14641"/>
    </source>
</evidence>
<keyword evidence="4" id="KW-0251">Elongation factor</keyword>
<evidence type="ECO:0000313" key="5">
    <source>
        <dbReference type="EnsemblMetazoa" id="CPIJ018646-PA"/>
    </source>
</evidence>
<dbReference type="Pfam" id="PF14641">
    <property type="entry name" value="HTH_44"/>
    <property type="match status" value="1"/>
</dbReference>
<dbReference type="OMA" id="LQINDLW"/>
<dbReference type="GO" id="GO:0140673">
    <property type="term" value="P:transcription elongation-coupled chromatin remodeling"/>
    <property type="evidence" value="ECO:0007669"/>
    <property type="project" value="InterPro"/>
</dbReference>
<dbReference type="FunFam" id="1.10.10.650:FF:000002">
    <property type="entry name" value="Transcription elongation factor spt6"/>
    <property type="match status" value="1"/>
</dbReference>
<feature type="domain" description="Tex-like central region" evidence="3">
    <location>
        <begin position="378"/>
        <end position="554"/>
    </location>
</feature>
<proteinExistence type="predicted"/>
<reference evidence="5" key="2">
    <citation type="submission" date="2020-05" db="UniProtKB">
        <authorList>
            <consortium name="EnsemblMetazoa"/>
        </authorList>
    </citation>
    <scope>IDENTIFICATION</scope>
    <source>
        <strain evidence="5">JHB</strain>
    </source>
</reference>
<dbReference type="GO" id="GO:0003746">
    <property type="term" value="F:translation elongation factor activity"/>
    <property type="evidence" value="ECO:0007669"/>
    <property type="project" value="UniProtKB-KW"/>
</dbReference>